<feature type="region of interest" description="Disordered" evidence="6">
    <location>
        <begin position="1319"/>
        <end position="1432"/>
    </location>
</feature>
<sequence>MIKTSTLTKTIFNHQPHSQPITFHTPSTASSSGSTSETDPSSLSSSYKSNSGTNGINANDDINSIPQDKSTFVLITVIDKLKRELTTVKQAKSQLETLYKVKCKSDLEKSAKIVKLRLQYEHELSTFCKQDQQDLVRYLQRQLISRDQRIAEQSYNIENLKNSSVPDSIDNNNNNNPNICKKTASIQILRSSDPDVITLTNQHAYDKQEQALERQNIELHDRVKRFDRQIEILKQDQPKDHDKELIKRALAKQAIEYKKVLKQKNDELDELNLRLEKLSESNAFESALRQANIEKLYLERRLLASTSSSSLNSRANARPSTVHSPSNITEQQPYTTSTSTRSRNNSSTSNSIDPFHYQALQDTNEALKSEVHRLASADKDNTTKLKLQLEKYTELDEAYKQLQDKYTHLADVEDHFNQLQNIHKDEKSSYEYCVRENEQLKSQNEHLLNELARLTQVENRDRTRSIEQADLRRQYDDISIQCNELKQNYNELKEKYRENQLSYENDIKHLNDEILKFRLENEQLHSANDLLRDERNQMKESHETVLKRRLDEIKYLQSENRDLQMIRQKYNEERETFQAIDLRKTQLENDLLTMHAVEDRCQDLQTTVERLESEVQLSIKELESASMLNTQMRAEISNATNINERLTQECDRYRTNSLTKSDEYDVKRRENEQLIQKVHELESTLKSLYDTSDLQKQLNVENEVNKLELKRKQDDFEQFQKMHDVTKQENQETIHLLEEKIHDLERKTELQSLKHEEILLEFESLKARRDRILPSSNGTILSNSHSNAYPLTHHWPTPTMVDSQTSPTEDAIPPILSPPIQQRPLLKSTASQSTAVNENHETKQKPFTSNQAAQIVVAKYSYEPLQCSPNDHPEVELPLTIGEYYLIYGDVDEDGFYDGRNLEGRYGLIPSNFIEAITNSNDLPETVRHIIQRLIGKVFSEEPMTPRRDQPLSIDCGVFLSNRSATTPTTYRKQLASTQNGNPSDILTTNGLSFGKHVPCPTNLRVEKYLTTSILIAWNPPSITMTQILGYQILLDHSLYTTICANERTRALIENININEKFHRISIRTITQHGLSRDQECTLLLTMSATNGNLNDLSYAPSDLRVDRINQTSAVVSWWPASNDIVHKLFVNDIEVQTLKAGVYRFKLSGLLPNTIHKVTIKAKPNNTANTQQLSAASIEFCTTAFAKPNNTANTQQLSAASIEFCTTAFDESIEPPKRVQAIGGPQSNTLLVSWEQTLSTTTATRGYRVLVDGRQIHDIINSLNDHTVININALRQGRFLTVRALTENDGESHDSIPVDIDEILKKLDMDIPSMPIPVLPEENFDRESMPLTASSSLTLRTTSDDEVTNSGPLPLPTPHAIVETQQKSLLRSQEISSSSTASPPSIKQNPIIIPQSSSSTVPPSPIKSTTNPDKIRPITKNSARPAGITPIQSPLRYASTISSASNDVPQIEINSPSPNSPVIATTAVKSKTDNHDQLEQSSQCFGYDAYMKQPDDSTSHVKPSNTQRKPSKTSPTMPLLQQRPHPDSKRDSTIITIPDSLAHDSPPINKSKIKSLRHTSTSSEEQYVVPPTPMKTVKLKQQQNPPPIAPVFTSHLNNKTNNPPRLFIALFDYDPNAMSPNKDNEEELPFKEGQLIRIYGDQDADGFFIGQTENGRTGYVPSNMVSEIQLDDAEIEAHLLAGTINLENHDRVITTTPAASAISPSTKRISAVSTPANIKPISQPVKKMVAMFDYNPSVNSPNINPDEELSFRSGDIIYVHGNVQEDGFYFGELEHGGKGLVPSNFLKEVSLLNSDENIIQQNNEQMITNENKKSPYYRGPHQV</sequence>
<feature type="compositionally biased region" description="Polar residues" evidence="6">
    <location>
        <begin position="1501"/>
        <end position="1517"/>
    </location>
</feature>
<dbReference type="InterPro" id="IPR036116">
    <property type="entry name" value="FN3_sf"/>
</dbReference>
<dbReference type="Gene3D" id="2.60.40.10">
    <property type="entry name" value="Immunoglobulins"/>
    <property type="match status" value="3"/>
</dbReference>
<dbReference type="EMBL" id="CAJNRE010011267">
    <property type="protein sequence ID" value="CAF2099923.1"/>
    <property type="molecule type" value="Genomic_DNA"/>
</dbReference>
<evidence type="ECO:0000256" key="1">
    <source>
        <dbReference type="ARBA" id="ARBA00010749"/>
    </source>
</evidence>
<feature type="domain" description="SH3" evidence="7">
    <location>
        <begin position="851"/>
        <end position="919"/>
    </location>
</feature>
<dbReference type="Pfam" id="PF07653">
    <property type="entry name" value="SH3_2"/>
    <property type="match status" value="2"/>
</dbReference>
<feature type="compositionally biased region" description="Polar residues" evidence="6">
    <location>
        <begin position="319"/>
        <end position="334"/>
    </location>
</feature>
<dbReference type="SUPFAM" id="SSF50044">
    <property type="entry name" value="SH3-domain"/>
    <property type="match status" value="3"/>
</dbReference>
<dbReference type="GO" id="GO:0045202">
    <property type="term" value="C:synapse"/>
    <property type="evidence" value="ECO:0007669"/>
    <property type="project" value="GOC"/>
</dbReference>
<dbReference type="PROSITE" id="PS50853">
    <property type="entry name" value="FN3"/>
    <property type="match status" value="1"/>
</dbReference>
<feature type="region of interest" description="Disordered" evidence="6">
    <location>
        <begin position="1490"/>
        <end position="1568"/>
    </location>
</feature>
<dbReference type="InterPro" id="IPR003961">
    <property type="entry name" value="FN3_dom"/>
</dbReference>
<dbReference type="SUPFAM" id="SSF49265">
    <property type="entry name" value="Fibronectin type III"/>
    <property type="match status" value="1"/>
</dbReference>
<dbReference type="InterPro" id="IPR040325">
    <property type="entry name" value="RIMBP1/2/3"/>
</dbReference>
<feature type="compositionally biased region" description="Low complexity" evidence="6">
    <location>
        <begin position="1369"/>
        <end position="1410"/>
    </location>
</feature>
<dbReference type="SMART" id="SM00326">
    <property type="entry name" value="SH3"/>
    <property type="match status" value="3"/>
</dbReference>
<dbReference type="InterPro" id="IPR036028">
    <property type="entry name" value="SH3-like_dom_sf"/>
</dbReference>
<feature type="compositionally biased region" description="Low complexity" evidence="6">
    <location>
        <begin position="335"/>
        <end position="351"/>
    </location>
</feature>
<dbReference type="InterPro" id="IPR001452">
    <property type="entry name" value="SH3_domain"/>
</dbReference>
<proteinExistence type="inferred from homology"/>
<dbReference type="GO" id="GO:0007274">
    <property type="term" value="P:neuromuscular synaptic transmission"/>
    <property type="evidence" value="ECO:0007669"/>
    <property type="project" value="TreeGrafter"/>
</dbReference>
<dbReference type="FunFam" id="2.30.30.40:FF:000016">
    <property type="entry name" value="RIMS-binding protein 2 isoform X2"/>
    <property type="match status" value="1"/>
</dbReference>
<dbReference type="SMART" id="SM00060">
    <property type="entry name" value="FN3"/>
    <property type="match status" value="3"/>
</dbReference>
<dbReference type="Pfam" id="PF25523">
    <property type="entry name" value="Ig_RIMBP2"/>
    <property type="match status" value="1"/>
</dbReference>
<feature type="compositionally biased region" description="Low complexity" evidence="6">
    <location>
        <begin position="308"/>
        <end position="318"/>
    </location>
</feature>
<dbReference type="Gene3D" id="2.30.30.40">
    <property type="entry name" value="SH3 Domains"/>
    <property type="match status" value="3"/>
</dbReference>
<evidence type="ECO:0000256" key="5">
    <source>
        <dbReference type="SAM" id="Coils"/>
    </source>
</evidence>
<dbReference type="InterPro" id="IPR057884">
    <property type="entry name" value="FN3_RIM-BP1/2/3"/>
</dbReference>
<protein>
    <recommendedName>
        <fullName evidence="11">RIMS-binding protein 2</fullName>
    </recommendedName>
</protein>
<evidence type="ECO:0000313" key="10">
    <source>
        <dbReference type="Proteomes" id="UP000663824"/>
    </source>
</evidence>
<feature type="domain" description="SH3" evidence="7">
    <location>
        <begin position="1724"/>
        <end position="1792"/>
    </location>
</feature>
<keyword evidence="2 4" id="KW-0728">SH3 domain</keyword>
<dbReference type="InterPro" id="IPR035753">
    <property type="entry name" value="RIM-BP_SH3_2"/>
</dbReference>
<feature type="region of interest" description="Disordered" evidence="6">
    <location>
        <begin position="308"/>
        <end position="353"/>
    </location>
</feature>
<reference evidence="9" key="1">
    <citation type="submission" date="2021-02" db="EMBL/GenBank/DDBJ databases">
        <authorList>
            <person name="Nowell W R."/>
        </authorList>
    </citation>
    <scope>NUCLEOTIDE SEQUENCE</scope>
</reference>
<feature type="region of interest" description="Disordered" evidence="6">
    <location>
        <begin position="1"/>
        <end position="62"/>
    </location>
</feature>
<keyword evidence="3" id="KW-0677">Repeat</keyword>
<gene>
    <name evidence="9" type="ORF">MBJ925_LOCUS22074</name>
</gene>
<feature type="domain" description="Fibronectin type-III" evidence="8">
    <location>
        <begin position="1100"/>
        <end position="1190"/>
    </location>
</feature>
<evidence type="ECO:0000256" key="6">
    <source>
        <dbReference type="SAM" id="MobiDB-lite"/>
    </source>
</evidence>
<feature type="coiled-coil region" evidence="5">
    <location>
        <begin position="437"/>
        <end position="691"/>
    </location>
</feature>
<name>A0A816TRU1_9BILA</name>
<evidence type="ECO:0000256" key="3">
    <source>
        <dbReference type="ARBA" id="ARBA00022737"/>
    </source>
</evidence>
<dbReference type="Proteomes" id="UP000663824">
    <property type="component" value="Unassembled WGS sequence"/>
</dbReference>
<evidence type="ECO:0008006" key="11">
    <source>
        <dbReference type="Google" id="ProtNLM"/>
    </source>
</evidence>
<dbReference type="CDD" id="cd00063">
    <property type="entry name" value="FN3"/>
    <property type="match status" value="1"/>
</dbReference>
<feature type="compositionally biased region" description="Polar residues" evidence="6">
    <location>
        <begin position="1"/>
        <end position="24"/>
    </location>
</feature>
<dbReference type="CDD" id="cd12014">
    <property type="entry name" value="SH3_RIM-BP_1"/>
    <property type="match status" value="1"/>
</dbReference>
<accession>A0A816TRU1</accession>
<dbReference type="PANTHER" id="PTHR14234:SF19">
    <property type="entry name" value="RIM-BINDING PROTEIN, ISOFORM F"/>
    <property type="match status" value="1"/>
</dbReference>
<feature type="compositionally biased region" description="Low complexity" evidence="6">
    <location>
        <begin position="25"/>
        <end position="51"/>
    </location>
</feature>
<dbReference type="PROSITE" id="PS50002">
    <property type="entry name" value="SH3"/>
    <property type="match status" value="3"/>
</dbReference>
<comment type="caution">
    <text evidence="9">The sequence shown here is derived from an EMBL/GenBank/DDBJ whole genome shotgun (WGS) entry which is preliminary data.</text>
</comment>
<feature type="compositionally biased region" description="Polar residues" evidence="6">
    <location>
        <begin position="52"/>
        <end position="62"/>
    </location>
</feature>
<comment type="similarity">
    <text evidence="1">Belongs to the RIMBP family.</text>
</comment>
<dbReference type="InterPro" id="IPR013783">
    <property type="entry name" value="Ig-like_fold"/>
</dbReference>
<evidence type="ECO:0000313" key="9">
    <source>
        <dbReference type="EMBL" id="CAF2099923.1"/>
    </source>
</evidence>
<organism evidence="9 10">
    <name type="scientific">Rotaria magnacalcarata</name>
    <dbReference type="NCBI Taxonomy" id="392030"/>
    <lineage>
        <taxon>Eukaryota</taxon>
        <taxon>Metazoa</taxon>
        <taxon>Spiralia</taxon>
        <taxon>Gnathifera</taxon>
        <taxon>Rotifera</taxon>
        <taxon>Eurotatoria</taxon>
        <taxon>Bdelloidea</taxon>
        <taxon>Philodinida</taxon>
        <taxon>Philodinidae</taxon>
        <taxon>Rotaria</taxon>
    </lineage>
</organism>
<evidence type="ECO:0000256" key="4">
    <source>
        <dbReference type="PROSITE-ProRule" id="PRU00192"/>
    </source>
</evidence>
<evidence type="ECO:0000256" key="2">
    <source>
        <dbReference type="ARBA" id="ARBA00022443"/>
    </source>
</evidence>
<dbReference type="FunFam" id="2.30.30.40:FF:000023">
    <property type="entry name" value="RIMS-binding protein 2 isoform F"/>
    <property type="match status" value="1"/>
</dbReference>
<dbReference type="CDD" id="cd12012">
    <property type="entry name" value="SH3_RIM-BP_2"/>
    <property type="match status" value="1"/>
</dbReference>
<feature type="coiled-coil region" evidence="5">
    <location>
        <begin position="357"/>
        <end position="405"/>
    </location>
</feature>
<feature type="coiled-coil region" evidence="5">
    <location>
        <begin position="209"/>
        <end position="281"/>
    </location>
</feature>
<keyword evidence="5" id="KW-0175">Coiled coil</keyword>
<feature type="domain" description="SH3" evidence="7">
    <location>
        <begin position="1603"/>
        <end position="1671"/>
    </location>
</feature>
<dbReference type="PANTHER" id="PTHR14234">
    <property type="entry name" value="RIM BINDING PROTEIN-RELATED"/>
    <property type="match status" value="1"/>
</dbReference>
<evidence type="ECO:0000259" key="7">
    <source>
        <dbReference type="PROSITE" id="PS50002"/>
    </source>
</evidence>
<evidence type="ECO:0000259" key="8">
    <source>
        <dbReference type="PROSITE" id="PS50853"/>
    </source>
</evidence>
<feature type="compositionally biased region" description="Low complexity" evidence="6">
    <location>
        <begin position="1332"/>
        <end position="1342"/>
    </location>
</feature>